<dbReference type="GeneID" id="34556253"/>
<gene>
    <name evidence="3" type="ORF">CORC01_03093</name>
</gene>
<dbReference type="STRING" id="1209926.A0A1G4BJW8"/>
<sequence length="415" mass="44163">MLAYWLFVWATLTLAVPTGDSLHERQDDNHWVVTWTSMPQDVGQSNLPPSPYNGASAEFRNATLRQTFHASIGASRIRVQLTNTFGGSDLPITAASLALPIGGAAGVPGIDTSTLKGLTFSGSSSVTIKQGTVVYSDPIDFNVTPQANIALSLYTQSGQSGTRITGHPGSRTSSWIQSGNRVNASSISGVNTTHWYFASAVEAWAPKNKSALIVLGDSISDGRGSIDNENNRWPDLLLARIRKNGFTNIAIANEAAGGNAVLSGGIGPTLLSRYHRDALGQQGVARVLIFEGVNDIGPSATDAATQQRIGDGLINAYSQIVADCKKAGLATIGATITPFSGTGQSYADPAREQTRLRVNKWILENGTFDQVVDFASFIGEGDQLKPQFDSGDHLHPNVAGYQEIADRFPLDIFQS</sequence>
<dbReference type="Proteomes" id="UP000176998">
    <property type="component" value="Unassembled WGS sequence"/>
</dbReference>
<dbReference type="AlphaFoldDB" id="A0A1G4BJW8"/>
<feature type="domain" description="SGNH hydrolase-type esterase" evidence="2">
    <location>
        <begin position="214"/>
        <end position="402"/>
    </location>
</feature>
<evidence type="ECO:0000313" key="4">
    <source>
        <dbReference type="Proteomes" id="UP000176998"/>
    </source>
</evidence>
<dbReference type="PANTHER" id="PTHR43784">
    <property type="entry name" value="GDSL-LIKE LIPASE/ACYLHYDROLASE, PUTATIVE (AFU_ORTHOLOGUE AFUA_2G00820)-RELATED"/>
    <property type="match status" value="1"/>
</dbReference>
<comment type="caution">
    <text evidence="3">The sequence shown here is derived from an EMBL/GenBank/DDBJ whole genome shotgun (WGS) entry which is preliminary data.</text>
</comment>
<evidence type="ECO:0000259" key="2">
    <source>
        <dbReference type="Pfam" id="PF13472"/>
    </source>
</evidence>
<proteinExistence type="predicted"/>
<evidence type="ECO:0000256" key="1">
    <source>
        <dbReference type="SAM" id="SignalP"/>
    </source>
</evidence>
<organism evidence="3 4">
    <name type="scientific">Colletotrichum orchidophilum</name>
    <dbReference type="NCBI Taxonomy" id="1209926"/>
    <lineage>
        <taxon>Eukaryota</taxon>
        <taxon>Fungi</taxon>
        <taxon>Dikarya</taxon>
        <taxon>Ascomycota</taxon>
        <taxon>Pezizomycotina</taxon>
        <taxon>Sordariomycetes</taxon>
        <taxon>Hypocreomycetidae</taxon>
        <taxon>Glomerellales</taxon>
        <taxon>Glomerellaceae</taxon>
        <taxon>Colletotrichum</taxon>
    </lineage>
</organism>
<name>A0A1G4BJW8_9PEZI</name>
<dbReference type="InterPro" id="IPR013830">
    <property type="entry name" value="SGNH_hydro"/>
</dbReference>
<dbReference type="InterPro" id="IPR053140">
    <property type="entry name" value="GDSL_Rv0518-like"/>
</dbReference>
<reference evidence="3 4" key="1">
    <citation type="submission" date="2016-09" db="EMBL/GenBank/DDBJ databases">
        <authorList>
            <person name="Capua I."/>
            <person name="De Benedictis P."/>
            <person name="Joannis T."/>
            <person name="Lombin L.H."/>
            <person name="Cattoli G."/>
        </authorList>
    </citation>
    <scope>NUCLEOTIDE SEQUENCE [LARGE SCALE GENOMIC DNA]</scope>
    <source>
        <strain evidence="3 4">IMI 309357</strain>
    </source>
</reference>
<dbReference type="PANTHER" id="PTHR43784:SF2">
    <property type="entry name" value="GDSL-LIKE LIPASE_ACYLHYDROLASE, PUTATIVE (AFU_ORTHOLOGUE AFUA_2G00820)-RELATED"/>
    <property type="match status" value="1"/>
</dbReference>
<evidence type="ECO:0000313" key="3">
    <source>
        <dbReference type="EMBL" id="OHF01603.1"/>
    </source>
</evidence>
<dbReference type="CDD" id="cd01830">
    <property type="entry name" value="XynE_like"/>
    <property type="match status" value="1"/>
</dbReference>
<feature type="chain" id="PRO_5013357410" description="SGNH hydrolase-type esterase domain-containing protein" evidence="1">
    <location>
        <begin position="16"/>
        <end position="415"/>
    </location>
</feature>
<dbReference type="OrthoDB" id="10071171at2759"/>
<protein>
    <recommendedName>
        <fullName evidence="2">SGNH hydrolase-type esterase domain-containing protein</fullName>
    </recommendedName>
</protein>
<dbReference type="SUPFAM" id="SSF52266">
    <property type="entry name" value="SGNH hydrolase"/>
    <property type="match status" value="1"/>
</dbReference>
<accession>A0A1G4BJW8</accession>
<dbReference type="Gene3D" id="3.40.50.1110">
    <property type="entry name" value="SGNH hydrolase"/>
    <property type="match status" value="1"/>
</dbReference>
<keyword evidence="1" id="KW-0732">Signal</keyword>
<keyword evidence="4" id="KW-1185">Reference proteome</keyword>
<dbReference type="RefSeq" id="XP_022478745.1">
    <property type="nucleotide sequence ID" value="XM_022614743.1"/>
</dbReference>
<feature type="signal peptide" evidence="1">
    <location>
        <begin position="1"/>
        <end position="15"/>
    </location>
</feature>
<dbReference type="Pfam" id="PF13472">
    <property type="entry name" value="Lipase_GDSL_2"/>
    <property type="match status" value="1"/>
</dbReference>
<dbReference type="EMBL" id="MJBS01000018">
    <property type="protein sequence ID" value="OHF01603.1"/>
    <property type="molecule type" value="Genomic_DNA"/>
</dbReference>
<dbReference type="InterPro" id="IPR036514">
    <property type="entry name" value="SGNH_hydro_sf"/>
</dbReference>